<dbReference type="PANTHER" id="PTHR47965:SF68">
    <property type="entry name" value="BASIC 7S GLOBULIN-LIKE"/>
    <property type="match status" value="1"/>
</dbReference>
<dbReference type="InterPro" id="IPR032799">
    <property type="entry name" value="TAXi_C"/>
</dbReference>
<dbReference type="InterPro" id="IPR001461">
    <property type="entry name" value="Aspartic_peptidase_A1"/>
</dbReference>
<gene>
    <name evidence="7" type="ORF">SLEP1_g29783</name>
</gene>
<reference evidence="7 8" key="1">
    <citation type="journal article" date="2021" name="Commun. Biol.">
        <title>The genome of Shorea leprosula (Dipterocarpaceae) highlights the ecological relevance of drought in aseasonal tropical rainforests.</title>
        <authorList>
            <person name="Ng K.K.S."/>
            <person name="Kobayashi M.J."/>
            <person name="Fawcett J.A."/>
            <person name="Hatakeyama M."/>
            <person name="Paape T."/>
            <person name="Ng C.H."/>
            <person name="Ang C.C."/>
            <person name="Tnah L.H."/>
            <person name="Lee C.T."/>
            <person name="Nishiyama T."/>
            <person name="Sese J."/>
            <person name="O'Brien M.J."/>
            <person name="Copetti D."/>
            <person name="Mohd Noor M.I."/>
            <person name="Ong R.C."/>
            <person name="Putra M."/>
            <person name="Sireger I.Z."/>
            <person name="Indrioko S."/>
            <person name="Kosugi Y."/>
            <person name="Izuno A."/>
            <person name="Isagi Y."/>
            <person name="Lee S.L."/>
            <person name="Shimizu K.K."/>
        </authorList>
    </citation>
    <scope>NUCLEOTIDE SEQUENCE [LARGE SCALE GENOMIC DNA]</scope>
    <source>
        <strain evidence="7">214</strain>
    </source>
</reference>
<evidence type="ECO:0000256" key="2">
    <source>
        <dbReference type="ARBA" id="ARBA00007447"/>
    </source>
</evidence>
<evidence type="ECO:0000256" key="5">
    <source>
        <dbReference type="SAM" id="SignalP"/>
    </source>
</evidence>
<dbReference type="InterPro" id="IPR033121">
    <property type="entry name" value="PEPTIDASE_A1"/>
</dbReference>
<dbReference type="SUPFAM" id="SSF50630">
    <property type="entry name" value="Acid proteases"/>
    <property type="match status" value="1"/>
</dbReference>
<keyword evidence="3" id="KW-0964">Secreted</keyword>
<dbReference type="GO" id="GO:0006508">
    <property type="term" value="P:proteolysis"/>
    <property type="evidence" value="ECO:0007669"/>
    <property type="project" value="InterPro"/>
</dbReference>
<dbReference type="Pfam" id="PF14541">
    <property type="entry name" value="TAXi_C"/>
    <property type="match status" value="1"/>
</dbReference>
<dbReference type="Pfam" id="PF14543">
    <property type="entry name" value="TAXi_N"/>
    <property type="match status" value="1"/>
</dbReference>
<dbReference type="EMBL" id="BPVZ01000053">
    <property type="protein sequence ID" value="GKV19539.1"/>
    <property type="molecule type" value="Genomic_DNA"/>
</dbReference>
<sequence length="432" mass="46526">MGSSPFLLSLFFLAFISSTNAIDVKFSKPYNPLILPVKKDDATLQYYSTFNVGSFSYKANAVIDLGGPFLWLNCNGSYMSSSYHAVECHTNECSAAGGSIFCSGCDGAFRPGCTNNTCGVFPYNPYNNSVATGGIGKDNIVFGPRSWKVSNFPLACGIPEQLYGLCKSAQGMVGLGKTPVSLPTQIFSAFNLPRKFALCVPSSGRHERFGGIVFGGGPYYMIPYPKDVSKLLVSTPLIVNPVSTAPVRNEGDASYEYFIGVKSIKIDGKSVPFNSSLLSIDKKGVGGTKISTVTPYTVLHTNIYKALVKEFVKSAASKKVASVTPVKPFGACFDSKTIHSYKTGSNVPVIDLVLQSESVYWRIHDTNSIVRVSKDVVCLGFVDGGSKPTTSIVVGGHQLEDNLLEFDIAASELRFSSSLLLYNTKCSHFKDV</sequence>
<dbReference type="InterPro" id="IPR021109">
    <property type="entry name" value="Peptidase_aspartic_dom_sf"/>
</dbReference>
<feature type="chain" id="PRO_5043663516" description="Peptidase A1 domain-containing protein" evidence="5">
    <location>
        <begin position="22"/>
        <end position="432"/>
    </location>
</feature>
<dbReference type="InterPro" id="IPR033868">
    <property type="entry name" value="Xylanase_inhibitor_I-like"/>
</dbReference>
<evidence type="ECO:0000256" key="3">
    <source>
        <dbReference type="ARBA" id="ARBA00022525"/>
    </source>
</evidence>
<evidence type="ECO:0000313" key="8">
    <source>
        <dbReference type="Proteomes" id="UP001054252"/>
    </source>
</evidence>
<dbReference type="FunFam" id="2.40.70.10:FF:000041">
    <property type="entry name" value="Basic 7S globulin"/>
    <property type="match status" value="1"/>
</dbReference>
<dbReference type="PROSITE" id="PS51767">
    <property type="entry name" value="PEPTIDASE_A1"/>
    <property type="match status" value="1"/>
</dbReference>
<evidence type="ECO:0000256" key="4">
    <source>
        <dbReference type="ARBA" id="ARBA00022729"/>
    </source>
</evidence>
<dbReference type="GO" id="GO:0005576">
    <property type="term" value="C:extracellular region"/>
    <property type="evidence" value="ECO:0007669"/>
    <property type="project" value="UniProtKB-SubCell"/>
</dbReference>
<dbReference type="PANTHER" id="PTHR47965">
    <property type="entry name" value="ASPARTYL PROTEASE-RELATED"/>
    <property type="match status" value="1"/>
</dbReference>
<dbReference type="AlphaFoldDB" id="A0AAV5JY14"/>
<organism evidence="7 8">
    <name type="scientific">Rubroshorea leprosula</name>
    <dbReference type="NCBI Taxonomy" id="152421"/>
    <lineage>
        <taxon>Eukaryota</taxon>
        <taxon>Viridiplantae</taxon>
        <taxon>Streptophyta</taxon>
        <taxon>Embryophyta</taxon>
        <taxon>Tracheophyta</taxon>
        <taxon>Spermatophyta</taxon>
        <taxon>Magnoliopsida</taxon>
        <taxon>eudicotyledons</taxon>
        <taxon>Gunneridae</taxon>
        <taxon>Pentapetalae</taxon>
        <taxon>rosids</taxon>
        <taxon>malvids</taxon>
        <taxon>Malvales</taxon>
        <taxon>Dipterocarpaceae</taxon>
        <taxon>Rubroshorea</taxon>
    </lineage>
</organism>
<keyword evidence="8" id="KW-1185">Reference proteome</keyword>
<evidence type="ECO:0000313" key="7">
    <source>
        <dbReference type="EMBL" id="GKV19539.1"/>
    </source>
</evidence>
<comment type="similarity">
    <text evidence="2">Belongs to the peptidase A1 family.</text>
</comment>
<keyword evidence="4 5" id="KW-0732">Signal</keyword>
<evidence type="ECO:0000256" key="1">
    <source>
        <dbReference type="ARBA" id="ARBA00004239"/>
    </source>
</evidence>
<name>A0AAV5JY14_9ROSI</name>
<comment type="subcellular location">
    <subcellularLocation>
        <location evidence="1">Secreted</location>
        <location evidence="1">Extracellular space</location>
    </subcellularLocation>
</comment>
<dbReference type="Gene3D" id="2.40.70.10">
    <property type="entry name" value="Acid Proteases"/>
    <property type="match status" value="2"/>
</dbReference>
<proteinExistence type="inferred from homology"/>
<feature type="domain" description="Peptidase A1" evidence="6">
    <location>
        <begin position="46"/>
        <end position="416"/>
    </location>
</feature>
<dbReference type="CDD" id="cd05489">
    <property type="entry name" value="xylanase_inhibitor_I_like"/>
    <property type="match status" value="1"/>
</dbReference>
<dbReference type="InterPro" id="IPR032861">
    <property type="entry name" value="TAXi_N"/>
</dbReference>
<feature type="signal peptide" evidence="5">
    <location>
        <begin position="1"/>
        <end position="21"/>
    </location>
</feature>
<protein>
    <recommendedName>
        <fullName evidence="6">Peptidase A1 domain-containing protein</fullName>
    </recommendedName>
</protein>
<comment type="caution">
    <text evidence="7">The sequence shown here is derived from an EMBL/GenBank/DDBJ whole genome shotgun (WGS) entry which is preliminary data.</text>
</comment>
<accession>A0AAV5JY14</accession>
<dbReference type="GO" id="GO:0004190">
    <property type="term" value="F:aspartic-type endopeptidase activity"/>
    <property type="evidence" value="ECO:0007669"/>
    <property type="project" value="InterPro"/>
</dbReference>
<evidence type="ECO:0000259" key="6">
    <source>
        <dbReference type="PROSITE" id="PS51767"/>
    </source>
</evidence>
<dbReference type="Proteomes" id="UP001054252">
    <property type="component" value="Unassembled WGS sequence"/>
</dbReference>